<dbReference type="Proteomes" id="UP000593571">
    <property type="component" value="Unassembled WGS sequence"/>
</dbReference>
<sequence>MTTVSPNGSLCRAGDMRAWLGGRCSPHPTRQDRSGLERSFGVVPRHSHLKHGVPHLTQDRGVTGRPRWHPLVFGKPPQVALCSRQCSRHMSPVSHLWKVRDPWTGVPSELTCACESAVQKSHSGCAQSSRFQSHKCLSVEHARLARVPPPPCMLTAHTPGSL</sequence>
<dbReference type="AlphaFoldDB" id="A0A7J8E834"/>
<name>A0A7J8E834_ROUAE</name>
<reference evidence="1 2" key="1">
    <citation type="journal article" date="2020" name="Nature">
        <title>Six reference-quality genomes reveal evolution of bat adaptations.</title>
        <authorList>
            <person name="Jebb D."/>
            <person name="Huang Z."/>
            <person name="Pippel M."/>
            <person name="Hughes G.M."/>
            <person name="Lavrichenko K."/>
            <person name="Devanna P."/>
            <person name="Winkler S."/>
            <person name="Jermiin L.S."/>
            <person name="Skirmuntt E.C."/>
            <person name="Katzourakis A."/>
            <person name="Burkitt-Gray L."/>
            <person name="Ray D.A."/>
            <person name="Sullivan K.A.M."/>
            <person name="Roscito J.G."/>
            <person name="Kirilenko B.M."/>
            <person name="Davalos L.M."/>
            <person name="Corthals A.P."/>
            <person name="Power M.L."/>
            <person name="Jones G."/>
            <person name="Ransome R.D."/>
            <person name="Dechmann D.K.N."/>
            <person name="Locatelli A.G."/>
            <person name="Puechmaille S.J."/>
            <person name="Fedrigo O."/>
            <person name="Jarvis E.D."/>
            <person name="Hiller M."/>
            <person name="Vernes S.C."/>
            <person name="Myers E.W."/>
            <person name="Teeling E.C."/>
        </authorList>
    </citation>
    <scope>NUCLEOTIDE SEQUENCE [LARGE SCALE GENOMIC DNA]</scope>
    <source>
        <strain evidence="1">MRouAeg1</strain>
        <tissue evidence="1">Muscle</tissue>
    </source>
</reference>
<gene>
    <name evidence="1" type="ORF">HJG63_008080</name>
</gene>
<organism evidence="1 2">
    <name type="scientific">Rousettus aegyptiacus</name>
    <name type="common">Egyptian fruit bat</name>
    <name type="synonym">Pteropus aegyptiacus</name>
    <dbReference type="NCBI Taxonomy" id="9407"/>
    <lineage>
        <taxon>Eukaryota</taxon>
        <taxon>Metazoa</taxon>
        <taxon>Chordata</taxon>
        <taxon>Craniata</taxon>
        <taxon>Vertebrata</taxon>
        <taxon>Euteleostomi</taxon>
        <taxon>Mammalia</taxon>
        <taxon>Eutheria</taxon>
        <taxon>Laurasiatheria</taxon>
        <taxon>Chiroptera</taxon>
        <taxon>Yinpterochiroptera</taxon>
        <taxon>Pteropodoidea</taxon>
        <taxon>Pteropodidae</taxon>
        <taxon>Rousettinae</taxon>
        <taxon>Rousettus</taxon>
    </lineage>
</organism>
<accession>A0A7J8E834</accession>
<evidence type="ECO:0000313" key="1">
    <source>
        <dbReference type="EMBL" id="KAF6431563.1"/>
    </source>
</evidence>
<keyword evidence="2" id="KW-1185">Reference proteome</keyword>
<protein>
    <submittedName>
        <fullName evidence="1">Uncharacterized protein</fullName>
    </submittedName>
</protein>
<comment type="caution">
    <text evidence="1">The sequence shown here is derived from an EMBL/GenBank/DDBJ whole genome shotgun (WGS) entry which is preliminary data.</text>
</comment>
<proteinExistence type="predicted"/>
<dbReference type="EMBL" id="JACASE010000010">
    <property type="protein sequence ID" value="KAF6431563.1"/>
    <property type="molecule type" value="Genomic_DNA"/>
</dbReference>
<evidence type="ECO:0000313" key="2">
    <source>
        <dbReference type="Proteomes" id="UP000593571"/>
    </source>
</evidence>